<sequence>MDDESTLSNDFVRGYYNNADDLYAYVHLTTLDDDEHFFGIDESGERQMRVLTNIIKYILDAFSNCDNHILLCSDELQVDLLYSIFRVVVLPQRIIAIPFADDAPVVDEFNVFSVPNTADAIQSQKIYRTFLMYNTLLTIILKQRNPFNDPAKSISVVLRNLGRCPANKERVKCCDLKYGGNAPGHIMCAPREMIKRIFHYAKWARTPNNYKRYFELITKPTMLETKKMIIQQQQRQRIDSSAARNTAFAVMDWFNFIYDFRVYFGVTTTTTSA</sequence>
<accession>A0AAE6R7Q7</accession>
<evidence type="ECO:0000313" key="1">
    <source>
        <dbReference type="EMBL" id="QHB21692.1"/>
    </source>
</evidence>
<dbReference type="EMBL" id="MN233792">
    <property type="protein sequence ID" value="QHB21692.1"/>
    <property type="molecule type" value="Genomic_DNA"/>
</dbReference>
<reference evidence="1 2" key="1">
    <citation type="journal article" date="2019" name="Viruses">
        <title>Genome Analysis of a Novel Clade II.b Alphabaculovirus Obtained from Artaxa digramma.</title>
        <authorList>
            <person name="Li J."/>
            <person name="Duan X."/>
            <person name="Wang Q."/>
            <person name="Zhang L."/>
            <person name="Deng F."/>
            <person name="Wang H."/>
            <person name="Hu Z."/>
            <person name="Wang M."/>
            <person name="Wang J."/>
        </authorList>
    </citation>
    <scope>NUCLEOTIDE SEQUENCE [LARGE SCALE GENOMIC DNA]</scope>
    <source>
        <strain evidence="1 2">424</strain>
    </source>
</reference>
<protein>
    <submittedName>
        <fullName evidence="1">VP1054</fullName>
    </submittedName>
</protein>
<dbReference type="Proteomes" id="UP000830275">
    <property type="component" value="Segment"/>
</dbReference>
<keyword evidence="2" id="KW-1185">Reference proteome</keyword>
<dbReference type="Pfam" id="PF05789">
    <property type="entry name" value="Baculo_VP1054"/>
    <property type="match status" value="1"/>
</dbReference>
<organism evidence="1 2">
    <name type="scientific">Artaxa digramma nucleopolyhedrovirus</name>
    <dbReference type="NCBI Taxonomy" id="3070910"/>
    <lineage>
        <taxon>Viruses</taxon>
        <taxon>Viruses incertae sedis</taxon>
        <taxon>Naldaviricetes</taxon>
        <taxon>Lefavirales</taxon>
        <taxon>Baculoviridae</taxon>
        <taxon>Alphabaculovirus</taxon>
        <taxon>Alphabaculovirus ardigrammae</taxon>
    </lineage>
</organism>
<dbReference type="InterPro" id="IPR008416">
    <property type="entry name" value="Baculo_VP1054"/>
</dbReference>
<name>A0AAE6R7Q7_9ABAC</name>
<gene>
    <name evidence="1" type="primary">VP1054</name>
    <name evidence="1" type="ORF">Eudi_ORF33</name>
</gene>
<proteinExistence type="predicted"/>
<evidence type="ECO:0000313" key="2">
    <source>
        <dbReference type="Proteomes" id="UP000830275"/>
    </source>
</evidence>